<dbReference type="Gramene" id="PUZ75201">
    <property type="protein sequence ID" value="PUZ75201"/>
    <property type="gene ID" value="GQ55_1G132300"/>
</dbReference>
<gene>
    <name evidence="1" type="ORF">GQ55_1G132300</name>
</gene>
<dbReference type="EMBL" id="CM009749">
    <property type="protein sequence ID" value="PUZ75201.1"/>
    <property type="molecule type" value="Genomic_DNA"/>
</dbReference>
<proteinExistence type="predicted"/>
<sequence>MACIAYHRPCVLCELFSLATSFVFKRNIISSPQSSLRIFTTNRSNPIVLNHISVLFFLPNITQLD</sequence>
<reference evidence="1 2" key="1">
    <citation type="submission" date="2018-04" db="EMBL/GenBank/DDBJ databases">
        <title>WGS assembly of Panicum hallii var. hallii HAL2.</title>
        <authorList>
            <person name="Lovell J."/>
            <person name="Jenkins J."/>
            <person name="Lowry D."/>
            <person name="Mamidi S."/>
            <person name="Sreedasyam A."/>
            <person name="Weng X."/>
            <person name="Barry K."/>
            <person name="Bonette J."/>
            <person name="Campitelli B."/>
            <person name="Daum C."/>
            <person name="Gordon S."/>
            <person name="Gould B."/>
            <person name="Lipzen A."/>
            <person name="MacQueen A."/>
            <person name="Palacio-Mejia J."/>
            <person name="Plott C."/>
            <person name="Shakirov E."/>
            <person name="Shu S."/>
            <person name="Yoshinaga Y."/>
            <person name="Zane M."/>
            <person name="Rokhsar D."/>
            <person name="Grimwood J."/>
            <person name="Schmutz J."/>
            <person name="Juenger T."/>
        </authorList>
    </citation>
    <scope>NUCLEOTIDE SEQUENCE [LARGE SCALE GENOMIC DNA]</scope>
    <source>
        <strain evidence="2">cv. HAL2</strain>
    </source>
</reference>
<name>A0A2T7F565_9POAL</name>
<evidence type="ECO:0000313" key="1">
    <source>
        <dbReference type="EMBL" id="PUZ75201.1"/>
    </source>
</evidence>
<evidence type="ECO:0000313" key="2">
    <source>
        <dbReference type="Proteomes" id="UP000244336"/>
    </source>
</evidence>
<accession>A0A2T7F565</accession>
<dbReference type="Proteomes" id="UP000244336">
    <property type="component" value="Chromosome 1"/>
</dbReference>
<keyword evidence="2" id="KW-1185">Reference proteome</keyword>
<dbReference type="AlphaFoldDB" id="A0A2T7F565"/>
<organism evidence="1 2">
    <name type="scientific">Panicum hallii var. hallii</name>
    <dbReference type="NCBI Taxonomy" id="1504633"/>
    <lineage>
        <taxon>Eukaryota</taxon>
        <taxon>Viridiplantae</taxon>
        <taxon>Streptophyta</taxon>
        <taxon>Embryophyta</taxon>
        <taxon>Tracheophyta</taxon>
        <taxon>Spermatophyta</taxon>
        <taxon>Magnoliopsida</taxon>
        <taxon>Liliopsida</taxon>
        <taxon>Poales</taxon>
        <taxon>Poaceae</taxon>
        <taxon>PACMAD clade</taxon>
        <taxon>Panicoideae</taxon>
        <taxon>Panicodae</taxon>
        <taxon>Paniceae</taxon>
        <taxon>Panicinae</taxon>
        <taxon>Panicum</taxon>
        <taxon>Panicum sect. Panicum</taxon>
    </lineage>
</organism>
<protein>
    <submittedName>
        <fullName evidence="1">Uncharacterized protein</fullName>
    </submittedName>
</protein>